<dbReference type="GO" id="GO:0033745">
    <property type="term" value="F:L-methionine-(R)-S-oxide reductase activity"/>
    <property type="evidence" value="ECO:0007669"/>
    <property type="project" value="TreeGrafter"/>
</dbReference>
<dbReference type="SUPFAM" id="SSF55781">
    <property type="entry name" value="GAF domain-like"/>
    <property type="match status" value="1"/>
</dbReference>
<dbReference type="InterPro" id="IPR051330">
    <property type="entry name" value="Phosphatase_reg/MetRdx"/>
</dbReference>
<accession>A0A7K0KEQ7</accession>
<comment type="similarity">
    <text evidence="1">Belongs to the free Met sulfoxide reductase family.</text>
</comment>
<evidence type="ECO:0000256" key="1">
    <source>
        <dbReference type="ARBA" id="ARBA00038454"/>
    </source>
</evidence>
<evidence type="ECO:0000313" key="3">
    <source>
        <dbReference type="EMBL" id="MST84338.1"/>
    </source>
</evidence>
<protein>
    <submittedName>
        <fullName evidence="3">GAF domain-containing protein</fullName>
    </submittedName>
</protein>
<evidence type="ECO:0000313" key="4">
    <source>
        <dbReference type="Proteomes" id="UP000438914"/>
    </source>
</evidence>
<organism evidence="3 4">
    <name type="scientific">Hallella mizrahii</name>
    <dbReference type="NCBI Taxonomy" id="2606637"/>
    <lineage>
        <taxon>Bacteria</taxon>
        <taxon>Pseudomonadati</taxon>
        <taxon>Bacteroidota</taxon>
        <taxon>Bacteroidia</taxon>
        <taxon>Bacteroidales</taxon>
        <taxon>Prevotellaceae</taxon>
        <taxon>Hallella</taxon>
    </lineage>
</organism>
<dbReference type="FunFam" id="3.30.450.40:FF:000008">
    <property type="entry name" value="GAF domain-containing proteins"/>
    <property type="match status" value="1"/>
</dbReference>
<dbReference type="Pfam" id="PF13185">
    <property type="entry name" value="GAF_2"/>
    <property type="match status" value="1"/>
</dbReference>
<evidence type="ECO:0000259" key="2">
    <source>
        <dbReference type="SMART" id="SM00065"/>
    </source>
</evidence>
<dbReference type="PANTHER" id="PTHR21021:SF15">
    <property type="entry name" value="FREE METHIONINE-R-SULFOXIDE REDUCTASE"/>
    <property type="match status" value="1"/>
</dbReference>
<keyword evidence="4" id="KW-1185">Reference proteome</keyword>
<reference evidence="3 4" key="1">
    <citation type="submission" date="2019-08" db="EMBL/GenBank/DDBJ databases">
        <title>In-depth cultivation of the pig gut microbiome towards novel bacterial diversity and tailored functional studies.</title>
        <authorList>
            <person name="Wylensek D."/>
            <person name="Hitch T.C.A."/>
            <person name="Clavel T."/>
        </authorList>
    </citation>
    <scope>NUCLEOTIDE SEQUENCE [LARGE SCALE GENOMIC DNA]</scope>
    <source>
        <strain evidence="3 4">LKV-178-WT-2A</strain>
    </source>
</reference>
<dbReference type="AlphaFoldDB" id="A0A7K0KEQ7"/>
<feature type="domain" description="GAF" evidence="2">
    <location>
        <begin position="12"/>
        <end position="158"/>
    </location>
</feature>
<dbReference type="InterPro" id="IPR029016">
    <property type="entry name" value="GAF-like_dom_sf"/>
</dbReference>
<dbReference type="InterPro" id="IPR003018">
    <property type="entry name" value="GAF"/>
</dbReference>
<proteinExistence type="inferred from homology"/>
<dbReference type="SMART" id="SM00065">
    <property type="entry name" value="GAF"/>
    <property type="match status" value="1"/>
</dbReference>
<dbReference type="PANTHER" id="PTHR21021">
    <property type="entry name" value="GAF/PUTATIVE CYTOSKELETAL PROTEIN"/>
    <property type="match status" value="1"/>
</dbReference>
<dbReference type="RefSeq" id="WP_154533926.1">
    <property type="nucleotide sequence ID" value="NZ_VUNG01000013.1"/>
</dbReference>
<sequence length="158" mass="16961">MTAIDKDKVYQQLTAQAKSLVDGVDNVVGALGNVIALLKEELPSFFWVGFYVVKEGSLQLGPFQGPVACYSIEKGKGVCGTAWEKAQTLVVPDVHQFPGHIACSSRSNSEIVVPVFHGGEVVAVIDVDSEDFDAFDEEDKRGLETIAQIVAPLFAAGY</sequence>
<name>A0A7K0KEQ7_9BACT</name>
<dbReference type="Gene3D" id="3.30.450.40">
    <property type="match status" value="1"/>
</dbReference>
<dbReference type="Proteomes" id="UP000438914">
    <property type="component" value="Unassembled WGS sequence"/>
</dbReference>
<comment type="caution">
    <text evidence="3">The sequence shown here is derived from an EMBL/GenBank/DDBJ whole genome shotgun (WGS) entry which is preliminary data.</text>
</comment>
<gene>
    <name evidence="3" type="ORF">FYJ73_06600</name>
</gene>
<dbReference type="EMBL" id="VUNG01000013">
    <property type="protein sequence ID" value="MST84338.1"/>
    <property type="molecule type" value="Genomic_DNA"/>
</dbReference>
<dbReference type="GO" id="GO:0005829">
    <property type="term" value="C:cytosol"/>
    <property type="evidence" value="ECO:0007669"/>
    <property type="project" value="TreeGrafter"/>
</dbReference>